<evidence type="ECO:0000313" key="2">
    <source>
        <dbReference type="EMBL" id="EPN67263.1"/>
    </source>
</evidence>
<proteinExistence type="predicted"/>
<dbReference type="AlphaFoldDB" id="A0A656K3H4"/>
<name>A0A656K3H4_PSESF</name>
<sequence length="71" mass="7156">FALAGAGLTGVGLSLVYPALGVEAIKRVPTPSRGAGLSAYAVFFDLALAIAGPVGLTLWLSRRASQQAQTA</sequence>
<accession>A0A656K3H4</accession>
<evidence type="ECO:0000313" key="3">
    <source>
        <dbReference type="Proteomes" id="UP000018849"/>
    </source>
</evidence>
<protein>
    <submittedName>
        <fullName evidence="2">Major facilitator superfamily transporter</fullName>
    </submittedName>
</protein>
<keyword evidence="1" id="KW-1133">Transmembrane helix</keyword>
<keyword evidence="1" id="KW-0812">Transmembrane</keyword>
<evidence type="ECO:0000256" key="1">
    <source>
        <dbReference type="SAM" id="Phobius"/>
    </source>
</evidence>
<feature type="non-terminal residue" evidence="2">
    <location>
        <position position="1"/>
    </location>
</feature>
<dbReference type="EMBL" id="AOKF01000413">
    <property type="protein sequence ID" value="EPN67263.1"/>
    <property type="molecule type" value="Genomic_DNA"/>
</dbReference>
<gene>
    <name evidence="2" type="ORF">A245_05075</name>
</gene>
<organism evidence="2 3">
    <name type="scientific">Pseudomonas syringae pv. actinidiae ICMP 19096</name>
    <dbReference type="NCBI Taxonomy" id="1194405"/>
    <lineage>
        <taxon>Bacteria</taxon>
        <taxon>Pseudomonadati</taxon>
        <taxon>Pseudomonadota</taxon>
        <taxon>Gammaproteobacteria</taxon>
        <taxon>Pseudomonadales</taxon>
        <taxon>Pseudomonadaceae</taxon>
        <taxon>Pseudomonas</taxon>
        <taxon>Pseudomonas syringae</taxon>
    </lineage>
</organism>
<dbReference type="Proteomes" id="UP000018849">
    <property type="component" value="Unassembled WGS sequence"/>
</dbReference>
<feature type="transmembrane region" description="Helical" evidence="1">
    <location>
        <begin position="37"/>
        <end position="60"/>
    </location>
</feature>
<reference evidence="2 3" key="1">
    <citation type="journal article" date="2013" name="PLoS Pathog.">
        <title>Genomic analysis of the Kiwifruit pathogen Pseudomonas syringae pv. actinidiae provides insight into the origins of an emergent plant disease.</title>
        <authorList>
            <person name="McCann H.C."/>
            <person name="Rikkerink E.H."/>
            <person name="Bertels F."/>
            <person name="Fiers M."/>
            <person name="Lu A."/>
            <person name="Rees-George J."/>
            <person name="Andersen M.T."/>
            <person name="Gleave A.P."/>
            <person name="Haubold B."/>
            <person name="Wohlers M.W."/>
            <person name="Guttman D.S."/>
            <person name="Wang P.W."/>
            <person name="Straub C."/>
            <person name="Vanneste J.L."/>
            <person name="Rainey P.B."/>
            <person name="Templeton M.D."/>
        </authorList>
    </citation>
    <scope>NUCLEOTIDE SEQUENCE [LARGE SCALE GENOMIC DNA]</scope>
    <source>
        <strain evidence="2 3">ICMP 19096</strain>
    </source>
</reference>
<comment type="caution">
    <text evidence="2">The sequence shown here is derived from an EMBL/GenBank/DDBJ whole genome shotgun (WGS) entry which is preliminary data.</text>
</comment>
<keyword evidence="1" id="KW-0472">Membrane</keyword>